<protein>
    <submittedName>
        <fullName evidence="2">Uncharacterized protein</fullName>
    </submittedName>
</protein>
<dbReference type="AlphaFoldDB" id="A2C631"/>
<name>A2C631_PROM3</name>
<dbReference type="BioCyc" id="PMAR59922:G1G80-180-MONOMER"/>
<dbReference type="Proteomes" id="UP000002274">
    <property type="component" value="Chromosome"/>
</dbReference>
<evidence type="ECO:0000313" key="3">
    <source>
        <dbReference type="Proteomes" id="UP000002274"/>
    </source>
</evidence>
<sequence>MSATWLDELERVLEERLTDFLRENPYQELLLHQQHQKDHYHNLKRQRQQLQKEAEELRRQLLTLAGTVREWNTRSNRARKAGASTLADRADQHIADLMEQGRQLWSDLDQLGNRFKDVEQKFCALSEQSARNSSTLEEDWERFAAQQELQELMRKRDKTN</sequence>
<feature type="coiled-coil region" evidence="1">
    <location>
        <begin position="33"/>
        <end position="67"/>
    </location>
</feature>
<dbReference type="EMBL" id="CP000554">
    <property type="protein sequence ID" value="ABM76941.1"/>
    <property type="molecule type" value="Genomic_DNA"/>
</dbReference>
<dbReference type="RefSeq" id="WP_011824870.1">
    <property type="nucleotide sequence ID" value="NC_008820.1"/>
</dbReference>
<organism evidence="2 3">
    <name type="scientific">Prochlorococcus marinus (strain MIT 9303)</name>
    <dbReference type="NCBI Taxonomy" id="59922"/>
    <lineage>
        <taxon>Bacteria</taxon>
        <taxon>Bacillati</taxon>
        <taxon>Cyanobacteriota</taxon>
        <taxon>Cyanophyceae</taxon>
        <taxon>Synechococcales</taxon>
        <taxon>Prochlorococcaceae</taxon>
        <taxon>Prochlorococcus</taxon>
    </lineage>
</organism>
<gene>
    <name evidence="2" type="ordered locus">P9303_01861</name>
</gene>
<evidence type="ECO:0000256" key="1">
    <source>
        <dbReference type="SAM" id="Coils"/>
    </source>
</evidence>
<evidence type="ECO:0000313" key="2">
    <source>
        <dbReference type="EMBL" id="ABM76941.1"/>
    </source>
</evidence>
<dbReference type="KEGG" id="pmf:P9303_01861"/>
<dbReference type="NCBIfam" id="TIGR04375">
    <property type="entry name" value="cyano_w_EgtBD"/>
    <property type="match status" value="1"/>
</dbReference>
<dbReference type="HOGENOM" id="CLU_1640951_0_0_3"/>
<dbReference type="InterPro" id="IPR030812">
    <property type="entry name" value="Cyano_EgtBD"/>
</dbReference>
<dbReference type="STRING" id="59922.P9303_01861"/>
<proteinExistence type="predicted"/>
<keyword evidence="1" id="KW-0175">Coiled coil</keyword>
<accession>A2C631</accession>
<reference evidence="2 3" key="1">
    <citation type="journal article" date="2007" name="PLoS Genet.">
        <title>Patterns and implications of gene gain and loss in the evolution of Prochlorococcus.</title>
        <authorList>
            <person name="Kettler G.C."/>
            <person name="Martiny A.C."/>
            <person name="Huang K."/>
            <person name="Zucker J."/>
            <person name="Coleman M.L."/>
            <person name="Rodrigue S."/>
            <person name="Chen F."/>
            <person name="Lapidus A."/>
            <person name="Ferriera S."/>
            <person name="Johnson J."/>
            <person name="Steglich C."/>
            <person name="Church G.M."/>
            <person name="Richardson P."/>
            <person name="Chisholm S.W."/>
        </authorList>
    </citation>
    <scope>NUCLEOTIDE SEQUENCE [LARGE SCALE GENOMIC DNA]</scope>
    <source>
        <strain evidence="2 3">MIT 9303</strain>
    </source>
</reference>